<evidence type="ECO:0000256" key="12">
    <source>
        <dbReference type="ARBA" id="ARBA00035585"/>
    </source>
</evidence>
<feature type="transmembrane region" description="Helical" evidence="14">
    <location>
        <begin position="6"/>
        <end position="23"/>
    </location>
</feature>
<dbReference type="InterPro" id="IPR003691">
    <property type="entry name" value="FluC"/>
</dbReference>
<evidence type="ECO:0000256" key="7">
    <source>
        <dbReference type="ARBA" id="ARBA00023053"/>
    </source>
</evidence>
<dbReference type="PANTHER" id="PTHR28259">
    <property type="entry name" value="FLUORIDE EXPORT PROTEIN 1-RELATED"/>
    <property type="match status" value="1"/>
</dbReference>
<comment type="subcellular location">
    <subcellularLocation>
        <location evidence="1 14">Cell membrane</location>
        <topology evidence="1 14">Multi-pass membrane protein</topology>
    </subcellularLocation>
</comment>
<dbReference type="RefSeq" id="WP_378930945.1">
    <property type="nucleotide sequence ID" value="NZ_JBHLVO010000002.1"/>
</dbReference>
<comment type="activity regulation">
    <text evidence="14">Na(+) is not transported, but it plays an essential structural role and its presence is essential for fluoride channel function.</text>
</comment>
<keyword evidence="3 14" id="KW-1003">Cell membrane</keyword>
<dbReference type="NCBIfam" id="TIGR00494">
    <property type="entry name" value="crcB"/>
    <property type="match status" value="1"/>
</dbReference>
<feature type="transmembrane region" description="Helical" evidence="14">
    <location>
        <begin position="30"/>
        <end position="53"/>
    </location>
</feature>
<dbReference type="Pfam" id="PF02537">
    <property type="entry name" value="CRCB"/>
    <property type="match status" value="1"/>
</dbReference>
<reference evidence="15 16" key="1">
    <citation type="submission" date="2024-09" db="EMBL/GenBank/DDBJ databases">
        <authorList>
            <person name="Sun Q."/>
            <person name="Mori K."/>
        </authorList>
    </citation>
    <scope>NUCLEOTIDE SEQUENCE [LARGE SCALE GENOMIC DNA]</scope>
    <source>
        <strain evidence="15 16">CCM 7228</strain>
    </source>
</reference>
<keyword evidence="5 14" id="KW-0479">Metal-binding</keyword>
<gene>
    <name evidence="14 15" type="primary">crcB</name>
    <name evidence="14" type="synonym">fluC</name>
    <name evidence="15" type="ORF">ACFFIX_04480</name>
</gene>
<keyword evidence="8 14" id="KW-0406">Ion transport</keyword>
<evidence type="ECO:0000256" key="1">
    <source>
        <dbReference type="ARBA" id="ARBA00004651"/>
    </source>
</evidence>
<comment type="caution">
    <text evidence="15">The sequence shown here is derived from an EMBL/GenBank/DDBJ whole genome shotgun (WGS) entry which is preliminary data.</text>
</comment>
<evidence type="ECO:0000256" key="3">
    <source>
        <dbReference type="ARBA" id="ARBA00022475"/>
    </source>
</evidence>
<keyword evidence="9 14" id="KW-0472">Membrane</keyword>
<evidence type="ECO:0000256" key="5">
    <source>
        <dbReference type="ARBA" id="ARBA00022723"/>
    </source>
</evidence>
<keyword evidence="2 14" id="KW-0813">Transport</keyword>
<keyword evidence="6 14" id="KW-1133">Transmembrane helix</keyword>
<evidence type="ECO:0000256" key="2">
    <source>
        <dbReference type="ARBA" id="ARBA00022448"/>
    </source>
</evidence>
<comment type="function">
    <text evidence="13 14">Fluoride-specific ion channel. Important for reducing fluoride concentration in the cell, thus reducing its toxicity.</text>
</comment>
<keyword evidence="16" id="KW-1185">Reference proteome</keyword>
<dbReference type="PANTHER" id="PTHR28259:SF16">
    <property type="entry name" value="FLUORIDE-SPECIFIC ION CHANNEL FLUC 2"/>
    <property type="match status" value="1"/>
</dbReference>
<evidence type="ECO:0000256" key="9">
    <source>
        <dbReference type="ARBA" id="ARBA00023136"/>
    </source>
</evidence>
<evidence type="ECO:0000313" key="15">
    <source>
        <dbReference type="EMBL" id="MFC0270706.1"/>
    </source>
</evidence>
<feature type="binding site" evidence="14">
    <location>
        <position position="69"/>
    </location>
    <ligand>
        <name>Na(+)</name>
        <dbReference type="ChEBI" id="CHEBI:29101"/>
        <note>structural</note>
    </ligand>
</feature>
<comment type="similarity">
    <text evidence="11 14">Belongs to the fluoride channel Fluc/FEX (TC 1.A.43) family.</text>
</comment>
<evidence type="ECO:0000256" key="10">
    <source>
        <dbReference type="ARBA" id="ARBA00023303"/>
    </source>
</evidence>
<feature type="transmembrane region" description="Helical" evidence="14">
    <location>
        <begin position="94"/>
        <end position="115"/>
    </location>
</feature>
<feature type="transmembrane region" description="Helical" evidence="14">
    <location>
        <begin position="59"/>
        <end position="82"/>
    </location>
</feature>
<evidence type="ECO:0000256" key="8">
    <source>
        <dbReference type="ARBA" id="ARBA00023065"/>
    </source>
</evidence>
<dbReference type="EMBL" id="JBHLVO010000002">
    <property type="protein sequence ID" value="MFC0270706.1"/>
    <property type="molecule type" value="Genomic_DNA"/>
</dbReference>
<protein>
    <recommendedName>
        <fullName evidence="14">Fluoride-specific ion channel FluC</fullName>
    </recommendedName>
</protein>
<evidence type="ECO:0000256" key="13">
    <source>
        <dbReference type="ARBA" id="ARBA00049940"/>
    </source>
</evidence>
<keyword evidence="4 14" id="KW-0812">Transmembrane</keyword>
<feature type="binding site" evidence="14">
    <location>
        <position position="72"/>
    </location>
    <ligand>
        <name>Na(+)</name>
        <dbReference type="ChEBI" id="CHEBI:29101"/>
        <note>structural</note>
    </ligand>
</feature>
<organism evidence="15 16">
    <name type="scientific">Metabacillus herbersteinensis</name>
    <dbReference type="NCBI Taxonomy" id="283816"/>
    <lineage>
        <taxon>Bacteria</taxon>
        <taxon>Bacillati</taxon>
        <taxon>Bacillota</taxon>
        <taxon>Bacilli</taxon>
        <taxon>Bacillales</taxon>
        <taxon>Bacillaceae</taxon>
        <taxon>Metabacillus</taxon>
    </lineage>
</organism>
<proteinExistence type="inferred from homology"/>
<keyword evidence="7 14" id="KW-0915">Sodium</keyword>
<dbReference type="HAMAP" id="MF_00454">
    <property type="entry name" value="FluC"/>
    <property type="match status" value="1"/>
</dbReference>
<evidence type="ECO:0000313" key="16">
    <source>
        <dbReference type="Proteomes" id="UP001589854"/>
    </source>
</evidence>
<evidence type="ECO:0000256" key="6">
    <source>
        <dbReference type="ARBA" id="ARBA00022989"/>
    </source>
</evidence>
<evidence type="ECO:0000256" key="11">
    <source>
        <dbReference type="ARBA" id="ARBA00035120"/>
    </source>
</evidence>
<evidence type="ECO:0000256" key="4">
    <source>
        <dbReference type="ARBA" id="ARBA00022692"/>
    </source>
</evidence>
<comment type="catalytic activity">
    <reaction evidence="12">
        <text>fluoride(in) = fluoride(out)</text>
        <dbReference type="Rhea" id="RHEA:76159"/>
        <dbReference type="ChEBI" id="CHEBI:17051"/>
    </reaction>
    <physiologicalReaction direction="left-to-right" evidence="12">
        <dbReference type="Rhea" id="RHEA:76160"/>
    </physiologicalReaction>
</comment>
<evidence type="ECO:0000256" key="14">
    <source>
        <dbReference type="HAMAP-Rule" id="MF_00454"/>
    </source>
</evidence>
<name>A0ABV6GAM6_9BACI</name>
<keyword evidence="10 14" id="KW-0407">Ion channel</keyword>
<dbReference type="Proteomes" id="UP001589854">
    <property type="component" value="Unassembled WGS sequence"/>
</dbReference>
<sequence>MIFVAIGGGLGAAARYLLGIWIASKTQSLAFPISILLINVLGCFCLGFTVSILNENDPWTLFLTTGFFGAFTTFSTFSMETVTLLQNKRFLHSLTYLFLTIAGSVSAFLFGSMIIQ</sequence>
<accession>A0ABV6GAM6</accession>